<sequence>MTALVTTSLLSACGKGFESVSPSSLTGQNDNASQGTGTPPPKGPSEFDKLDMSSYVSGGNYDNEQVLALDKANNALLLFLPIPGAFTSFNLDVPEMKGVKITTVLDSQQKARVAVSIPLRLVVKDKVTTLPTASTLPGGRPLPMMPSGEYPSLGLAINAGGDNKVYLYVGVNAVGVFVESGFFPEYLGITAPIKNKAGTRTLGYFTIVPKQGQNKGGLFLSFLMPKDLATIIDNHLSGIIN</sequence>
<proteinExistence type="predicted"/>
<gene>
    <name evidence="2" type="ORF">AZI86_02480</name>
</gene>
<protein>
    <submittedName>
        <fullName evidence="2">Uncharacterized protein</fullName>
    </submittedName>
</protein>
<evidence type="ECO:0000256" key="1">
    <source>
        <dbReference type="SAM" id="MobiDB-lite"/>
    </source>
</evidence>
<dbReference type="AlphaFoldDB" id="A0A150WT96"/>
<feature type="compositionally biased region" description="Polar residues" evidence="1">
    <location>
        <begin position="20"/>
        <end position="37"/>
    </location>
</feature>
<dbReference type="Proteomes" id="UP000075320">
    <property type="component" value="Unassembled WGS sequence"/>
</dbReference>
<name>A0A150WT96_BDEBC</name>
<keyword evidence="3" id="KW-1185">Reference proteome</keyword>
<comment type="caution">
    <text evidence="2">The sequence shown here is derived from an EMBL/GenBank/DDBJ whole genome shotgun (WGS) entry which is preliminary data.</text>
</comment>
<feature type="region of interest" description="Disordered" evidence="1">
    <location>
        <begin position="17"/>
        <end position="51"/>
    </location>
</feature>
<reference evidence="2 3" key="1">
    <citation type="submission" date="2016-03" db="EMBL/GenBank/DDBJ databases">
        <authorList>
            <person name="Ploux O."/>
        </authorList>
    </citation>
    <scope>NUCLEOTIDE SEQUENCE [LARGE SCALE GENOMIC DNA]</scope>
    <source>
        <strain evidence="2 3">R0</strain>
    </source>
</reference>
<dbReference type="OrthoDB" id="9342553at2"/>
<dbReference type="EMBL" id="LUKE01000001">
    <property type="protein sequence ID" value="KYG67435.1"/>
    <property type="molecule type" value="Genomic_DNA"/>
</dbReference>
<evidence type="ECO:0000313" key="2">
    <source>
        <dbReference type="EMBL" id="KYG67435.1"/>
    </source>
</evidence>
<organism evidence="2 3">
    <name type="scientific">Bdellovibrio bacteriovorus</name>
    <dbReference type="NCBI Taxonomy" id="959"/>
    <lineage>
        <taxon>Bacteria</taxon>
        <taxon>Pseudomonadati</taxon>
        <taxon>Bdellovibrionota</taxon>
        <taxon>Bdellovibrionia</taxon>
        <taxon>Bdellovibrionales</taxon>
        <taxon>Pseudobdellovibrionaceae</taxon>
        <taxon>Bdellovibrio</taxon>
    </lineage>
</organism>
<evidence type="ECO:0000313" key="3">
    <source>
        <dbReference type="Proteomes" id="UP000075320"/>
    </source>
</evidence>
<accession>A0A150WT96</accession>